<gene>
    <name evidence="1" type="ORF">DICVIV_00199</name>
</gene>
<dbReference type="EMBL" id="KN716150">
    <property type="protein sequence ID" value="KJH53770.1"/>
    <property type="molecule type" value="Genomic_DNA"/>
</dbReference>
<proteinExistence type="predicted"/>
<dbReference type="Proteomes" id="UP000053766">
    <property type="component" value="Unassembled WGS sequence"/>
</dbReference>
<protein>
    <submittedName>
        <fullName evidence="1">Uncharacterized protein</fullName>
    </submittedName>
</protein>
<reference evidence="2" key="2">
    <citation type="journal article" date="2016" name="Sci. Rep.">
        <title>Dictyocaulus viviparus genome, variome and transcriptome elucidate lungworm biology and support future intervention.</title>
        <authorList>
            <person name="McNulty S.N."/>
            <person name="Strube C."/>
            <person name="Rosa B.A."/>
            <person name="Martin J.C."/>
            <person name="Tyagi R."/>
            <person name="Choi Y.J."/>
            <person name="Wang Q."/>
            <person name="Hallsworth Pepin K."/>
            <person name="Zhang X."/>
            <person name="Ozersky P."/>
            <person name="Wilson R.K."/>
            <person name="Sternberg P.W."/>
            <person name="Gasser R.B."/>
            <person name="Mitreva M."/>
        </authorList>
    </citation>
    <scope>NUCLEOTIDE SEQUENCE [LARGE SCALE GENOMIC DNA]</scope>
    <source>
        <strain evidence="2">HannoverDv2000</strain>
    </source>
</reference>
<evidence type="ECO:0000313" key="1">
    <source>
        <dbReference type="EMBL" id="KJH53770.1"/>
    </source>
</evidence>
<keyword evidence="2" id="KW-1185">Reference proteome</keyword>
<reference evidence="1 2" key="1">
    <citation type="submission" date="2013-11" db="EMBL/GenBank/DDBJ databases">
        <title>Draft genome of the bovine lungworm Dictyocaulus viviparus.</title>
        <authorList>
            <person name="Mitreva M."/>
        </authorList>
    </citation>
    <scope>NUCLEOTIDE SEQUENCE [LARGE SCALE GENOMIC DNA]</scope>
    <source>
        <strain evidence="1 2">HannoverDv2000</strain>
    </source>
</reference>
<organism evidence="1 2">
    <name type="scientific">Dictyocaulus viviparus</name>
    <name type="common">Bovine lungworm</name>
    <dbReference type="NCBI Taxonomy" id="29172"/>
    <lineage>
        <taxon>Eukaryota</taxon>
        <taxon>Metazoa</taxon>
        <taxon>Ecdysozoa</taxon>
        <taxon>Nematoda</taxon>
        <taxon>Chromadorea</taxon>
        <taxon>Rhabditida</taxon>
        <taxon>Rhabditina</taxon>
        <taxon>Rhabditomorpha</taxon>
        <taxon>Strongyloidea</taxon>
        <taxon>Metastrongylidae</taxon>
        <taxon>Dictyocaulus</taxon>
    </lineage>
</organism>
<accession>A0A0D8YAK5</accession>
<name>A0A0D8YAK5_DICVI</name>
<sequence length="86" mass="9962">MTSMEQNRFDLNIRIVLNQVLHYAHVLVLIPLDRMLCSVDEHVRCCCSPFITSSKSSSSCSQLLKISNKCLLIDLTRYHESLFVFR</sequence>
<evidence type="ECO:0000313" key="2">
    <source>
        <dbReference type="Proteomes" id="UP000053766"/>
    </source>
</evidence>
<dbReference type="AlphaFoldDB" id="A0A0D8YAK5"/>